<evidence type="ECO:0000256" key="1">
    <source>
        <dbReference type="ARBA" id="ARBA00022574"/>
    </source>
</evidence>
<proteinExistence type="predicted"/>
<keyword evidence="1" id="KW-0853">WD repeat</keyword>
<name>A0A7S1QJS0_ALECA</name>
<dbReference type="InterPro" id="IPR045159">
    <property type="entry name" value="DCAF7-like"/>
</dbReference>
<evidence type="ECO:0000313" key="3">
    <source>
        <dbReference type="EMBL" id="CAD9140915.1"/>
    </source>
</evidence>
<gene>
    <name evidence="3" type="ORF">ACAT0790_LOCUS26888</name>
</gene>
<dbReference type="SMART" id="SM00320">
    <property type="entry name" value="WD40"/>
    <property type="match status" value="5"/>
</dbReference>
<dbReference type="InterPro" id="IPR036322">
    <property type="entry name" value="WD40_repeat_dom_sf"/>
</dbReference>
<accession>A0A7S1QJS0</accession>
<keyword evidence="2" id="KW-0677">Repeat</keyword>
<evidence type="ECO:0000256" key="2">
    <source>
        <dbReference type="ARBA" id="ARBA00022737"/>
    </source>
</evidence>
<evidence type="ECO:0008006" key="4">
    <source>
        <dbReference type="Google" id="ProtNLM"/>
    </source>
</evidence>
<dbReference type="Pfam" id="PF00400">
    <property type="entry name" value="WD40"/>
    <property type="match status" value="3"/>
</dbReference>
<dbReference type="SUPFAM" id="SSF50978">
    <property type="entry name" value="WD40 repeat-like"/>
    <property type="match status" value="1"/>
</dbReference>
<sequence>MAWSPRPEPRCRLAIGSCLEHESNRIQVVELNEDSRSFVPIAEVEHSFPATKLMWAPYGGKLDSRTEVLASAGTTLNLFRLEEDGQMKMTARLANNRRQQEANLRQNGLGHFAPLTSFDWNVDSPQCIGTSSVDTTCTIWNIERQKIETQLIAHDKAVYDLNFSQKFLFASCGADGSVRLFDQRNLEHSTIIYETNPVVPLLRLAWNKINRNYIATVAMDSSGVTLIDIRRPSVALATLSQLDACVNSVVWAPHSRNHLLCGTQDGQALIWDVKEVSTPADGTDQSRPRPPSLFVHGAGQEVYQVHWSSTQPDWVALGSAKQVEVLQI</sequence>
<protein>
    <recommendedName>
        <fullName evidence="4">Peroxin-7</fullName>
    </recommendedName>
</protein>
<dbReference type="Gene3D" id="2.130.10.10">
    <property type="entry name" value="YVTN repeat-like/Quinoprotein amine dehydrogenase"/>
    <property type="match status" value="1"/>
</dbReference>
<organism evidence="3">
    <name type="scientific">Alexandrium catenella</name>
    <name type="common">Red tide dinoflagellate</name>
    <name type="synonym">Gonyaulax catenella</name>
    <dbReference type="NCBI Taxonomy" id="2925"/>
    <lineage>
        <taxon>Eukaryota</taxon>
        <taxon>Sar</taxon>
        <taxon>Alveolata</taxon>
        <taxon>Dinophyceae</taxon>
        <taxon>Gonyaulacales</taxon>
        <taxon>Pyrocystaceae</taxon>
        <taxon>Alexandrium</taxon>
    </lineage>
</organism>
<reference evidence="3" key="1">
    <citation type="submission" date="2021-01" db="EMBL/GenBank/DDBJ databases">
        <authorList>
            <person name="Corre E."/>
            <person name="Pelletier E."/>
            <person name="Niang G."/>
            <person name="Scheremetjew M."/>
            <person name="Finn R."/>
            <person name="Kale V."/>
            <person name="Holt S."/>
            <person name="Cochrane G."/>
            <person name="Meng A."/>
            <person name="Brown T."/>
            <person name="Cohen L."/>
        </authorList>
    </citation>
    <scope>NUCLEOTIDE SEQUENCE</scope>
    <source>
        <strain evidence="3">OF101</strain>
    </source>
</reference>
<dbReference type="InterPro" id="IPR015943">
    <property type="entry name" value="WD40/YVTN_repeat-like_dom_sf"/>
</dbReference>
<dbReference type="InterPro" id="IPR001680">
    <property type="entry name" value="WD40_rpt"/>
</dbReference>
<dbReference type="EMBL" id="HBGE01044612">
    <property type="protein sequence ID" value="CAD9140915.1"/>
    <property type="molecule type" value="Transcribed_RNA"/>
</dbReference>
<dbReference type="PANTHER" id="PTHR19919">
    <property type="entry name" value="WD REPEAT CONTAINING PROTEIN"/>
    <property type="match status" value="1"/>
</dbReference>
<dbReference type="AlphaFoldDB" id="A0A7S1QJS0"/>